<organism evidence="3 4">
    <name type="scientific">Salinisphaera aquimarina</name>
    <dbReference type="NCBI Taxonomy" id="2094031"/>
    <lineage>
        <taxon>Bacteria</taxon>
        <taxon>Pseudomonadati</taxon>
        <taxon>Pseudomonadota</taxon>
        <taxon>Gammaproteobacteria</taxon>
        <taxon>Salinisphaerales</taxon>
        <taxon>Salinisphaeraceae</taxon>
        <taxon>Salinisphaera</taxon>
    </lineage>
</organism>
<keyword evidence="2" id="KW-0732">Signal</keyword>
<dbReference type="RefSeq" id="WP_380686682.1">
    <property type="nucleotide sequence ID" value="NZ_JBHRSS010000003.1"/>
</dbReference>
<keyword evidence="4" id="KW-1185">Reference proteome</keyword>
<sequence length="481" mass="52645">MGLRCALGLMLALGVSACAHQQYQPAPLDPAATAKQFDQRRLDAAELLVFMKMLGAQPDHWPLPRWTLDDLFLAALYYQPDLDVDRGEWRARLAAERQAGQRTPLRINPQVEHHSEADNESAWTVGTLIEFVIPGPGKRAAREDAAAARAEGARLRLGEGAWAVRERLEKAALTLANQQRLAQLADIEREQTARALDILQRRLDQGVTDAAAVTSMRLRLQRARLAAGQARHQAGTAEVDLATAIGVPVEAIAAVAQRLVAPDSALPGVPAPAIRETALTHRYDIRRALADYGAADAALRGAIADQYPDITLSPGFLFDQADRVWVLEASWLLLLPRHNAAPIAAARAERDAAAARFRRVQARAIADVDRARADYVGARDVLRVAERVLAAQQRQAADTRQRVEVGYSDRLSLVTARIETIAARRARAQAQFDARRALTAMESAIEARLPVGTRQLDPVRRFVALGADEPDRSTTEEQGQP</sequence>
<dbReference type="SUPFAM" id="SSF56954">
    <property type="entry name" value="Outer membrane efflux proteins (OEP)"/>
    <property type="match status" value="1"/>
</dbReference>
<feature type="chain" id="PRO_5047184627" evidence="2">
    <location>
        <begin position="22"/>
        <end position="481"/>
    </location>
</feature>
<dbReference type="PANTHER" id="PTHR30203:SF24">
    <property type="entry name" value="BLR4935 PROTEIN"/>
    <property type="match status" value="1"/>
</dbReference>
<evidence type="ECO:0000313" key="4">
    <source>
        <dbReference type="Proteomes" id="UP001595462"/>
    </source>
</evidence>
<comment type="similarity">
    <text evidence="1">Belongs to the outer membrane factor (OMF) (TC 1.B.17) family.</text>
</comment>
<feature type="signal peptide" evidence="2">
    <location>
        <begin position="1"/>
        <end position="21"/>
    </location>
</feature>
<dbReference type="EMBL" id="JBHRSS010000003">
    <property type="protein sequence ID" value="MFC3103040.1"/>
    <property type="molecule type" value="Genomic_DNA"/>
</dbReference>
<accession>A0ABV7EK37</accession>
<dbReference type="InterPro" id="IPR003423">
    <property type="entry name" value="OMP_efflux"/>
</dbReference>
<gene>
    <name evidence="3" type="ORF">ACFOSU_03965</name>
</gene>
<dbReference type="Pfam" id="PF02321">
    <property type="entry name" value="OEP"/>
    <property type="match status" value="1"/>
</dbReference>
<dbReference type="InterPro" id="IPR010131">
    <property type="entry name" value="MdtP/NodT-like"/>
</dbReference>
<dbReference type="Gene3D" id="1.20.1600.10">
    <property type="entry name" value="Outer membrane efflux proteins (OEP)"/>
    <property type="match status" value="1"/>
</dbReference>
<evidence type="ECO:0000256" key="2">
    <source>
        <dbReference type="SAM" id="SignalP"/>
    </source>
</evidence>
<name>A0ABV7EK37_9GAMM</name>
<evidence type="ECO:0000313" key="3">
    <source>
        <dbReference type="EMBL" id="MFC3103040.1"/>
    </source>
</evidence>
<protein>
    <submittedName>
        <fullName evidence="3">TolC family protein</fullName>
    </submittedName>
</protein>
<dbReference type="Proteomes" id="UP001595462">
    <property type="component" value="Unassembled WGS sequence"/>
</dbReference>
<reference evidence="4" key="1">
    <citation type="journal article" date="2019" name="Int. J. Syst. Evol. Microbiol.">
        <title>The Global Catalogue of Microorganisms (GCM) 10K type strain sequencing project: providing services to taxonomists for standard genome sequencing and annotation.</title>
        <authorList>
            <consortium name="The Broad Institute Genomics Platform"/>
            <consortium name="The Broad Institute Genome Sequencing Center for Infectious Disease"/>
            <person name="Wu L."/>
            <person name="Ma J."/>
        </authorList>
    </citation>
    <scope>NUCLEOTIDE SEQUENCE [LARGE SCALE GENOMIC DNA]</scope>
    <source>
        <strain evidence="4">KCTC 52640</strain>
    </source>
</reference>
<dbReference type="PANTHER" id="PTHR30203">
    <property type="entry name" value="OUTER MEMBRANE CATION EFFLUX PROTEIN"/>
    <property type="match status" value="1"/>
</dbReference>
<evidence type="ECO:0000256" key="1">
    <source>
        <dbReference type="ARBA" id="ARBA00007613"/>
    </source>
</evidence>
<comment type="caution">
    <text evidence="3">The sequence shown here is derived from an EMBL/GenBank/DDBJ whole genome shotgun (WGS) entry which is preliminary data.</text>
</comment>
<dbReference type="PROSITE" id="PS51257">
    <property type="entry name" value="PROKAR_LIPOPROTEIN"/>
    <property type="match status" value="1"/>
</dbReference>
<proteinExistence type="inferred from homology"/>